<protein>
    <recommendedName>
        <fullName evidence="1">N-acetyltransferase domain-containing protein</fullName>
    </recommendedName>
</protein>
<organism evidence="2 3">
    <name type="scientific">Oidiodendron maius (strain Zn)</name>
    <dbReference type="NCBI Taxonomy" id="913774"/>
    <lineage>
        <taxon>Eukaryota</taxon>
        <taxon>Fungi</taxon>
        <taxon>Dikarya</taxon>
        <taxon>Ascomycota</taxon>
        <taxon>Pezizomycotina</taxon>
        <taxon>Leotiomycetes</taxon>
        <taxon>Leotiomycetes incertae sedis</taxon>
        <taxon>Myxotrichaceae</taxon>
        <taxon>Oidiodendron</taxon>
    </lineage>
</organism>
<sequence length="190" mass="20920">MSPIKLQFRLATPADINTLLPLIRSAFGGKQSRNGWTTEADLVANDRIDESGLLAKIVTPNGVVLLGTDPSGTLVACCELLKLDGGLGYFGLFAVDPRHQNGGLGKQFLLFAESYARETLGLTRMEMSVIWMQTELIAWYTRRGYTRTGEKRPFPYEHFVNAKAGAMRDDLYFEVLEKDLLAGTTITAAA</sequence>
<dbReference type="InterPro" id="IPR000182">
    <property type="entry name" value="GNAT_dom"/>
</dbReference>
<dbReference type="HOGENOM" id="CLU_098389_0_0_1"/>
<dbReference type="SUPFAM" id="SSF55729">
    <property type="entry name" value="Acyl-CoA N-acyltransferases (Nat)"/>
    <property type="match status" value="1"/>
</dbReference>
<dbReference type="CDD" id="cd04301">
    <property type="entry name" value="NAT_SF"/>
    <property type="match status" value="1"/>
</dbReference>
<keyword evidence="3" id="KW-1185">Reference proteome</keyword>
<dbReference type="Proteomes" id="UP000054321">
    <property type="component" value="Unassembled WGS sequence"/>
</dbReference>
<name>A0A0C3CZS8_OIDMZ</name>
<dbReference type="OrthoDB" id="5689at2759"/>
<reference evidence="2 3" key="1">
    <citation type="submission" date="2014-04" db="EMBL/GenBank/DDBJ databases">
        <authorList>
            <consortium name="DOE Joint Genome Institute"/>
            <person name="Kuo A."/>
            <person name="Martino E."/>
            <person name="Perotto S."/>
            <person name="Kohler A."/>
            <person name="Nagy L.G."/>
            <person name="Floudas D."/>
            <person name="Copeland A."/>
            <person name="Barry K.W."/>
            <person name="Cichocki N."/>
            <person name="Veneault-Fourrey C."/>
            <person name="LaButti K."/>
            <person name="Lindquist E.A."/>
            <person name="Lipzen A."/>
            <person name="Lundell T."/>
            <person name="Morin E."/>
            <person name="Murat C."/>
            <person name="Sun H."/>
            <person name="Tunlid A."/>
            <person name="Henrissat B."/>
            <person name="Grigoriev I.V."/>
            <person name="Hibbett D.S."/>
            <person name="Martin F."/>
            <person name="Nordberg H.P."/>
            <person name="Cantor M.N."/>
            <person name="Hua S.X."/>
        </authorList>
    </citation>
    <scope>NUCLEOTIDE SEQUENCE [LARGE SCALE GENOMIC DNA]</scope>
    <source>
        <strain evidence="2 3">Zn</strain>
    </source>
</reference>
<proteinExistence type="predicted"/>
<dbReference type="GO" id="GO:0016747">
    <property type="term" value="F:acyltransferase activity, transferring groups other than amino-acyl groups"/>
    <property type="evidence" value="ECO:0007669"/>
    <property type="project" value="InterPro"/>
</dbReference>
<dbReference type="EMBL" id="KN832888">
    <property type="protein sequence ID" value="KIM95137.1"/>
    <property type="molecule type" value="Genomic_DNA"/>
</dbReference>
<dbReference type="Pfam" id="PF00583">
    <property type="entry name" value="Acetyltransf_1"/>
    <property type="match status" value="1"/>
</dbReference>
<dbReference type="Gene3D" id="3.40.630.30">
    <property type="match status" value="1"/>
</dbReference>
<dbReference type="InterPro" id="IPR016181">
    <property type="entry name" value="Acyl_CoA_acyltransferase"/>
</dbReference>
<dbReference type="InParanoid" id="A0A0C3CZS8"/>
<evidence type="ECO:0000313" key="3">
    <source>
        <dbReference type="Proteomes" id="UP000054321"/>
    </source>
</evidence>
<dbReference type="PROSITE" id="PS51186">
    <property type="entry name" value="GNAT"/>
    <property type="match status" value="1"/>
</dbReference>
<reference evidence="3" key="2">
    <citation type="submission" date="2015-01" db="EMBL/GenBank/DDBJ databases">
        <title>Evolutionary Origins and Diversification of the Mycorrhizal Mutualists.</title>
        <authorList>
            <consortium name="DOE Joint Genome Institute"/>
            <consortium name="Mycorrhizal Genomics Consortium"/>
            <person name="Kohler A."/>
            <person name="Kuo A."/>
            <person name="Nagy L.G."/>
            <person name="Floudas D."/>
            <person name="Copeland A."/>
            <person name="Barry K.W."/>
            <person name="Cichocki N."/>
            <person name="Veneault-Fourrey C."/>
            <person name="LaButti K."/>
            <person name="Lindquist E.A."/>
            <person name="Lipzen A."/>
            <person name="Lundell T."/>
            <person name="Morin E."/>
            <person name="Murat C."/>
            <person name="Riley R."/>
            <person name="Ohm R."/>
            <person name="Sun H."/>
            <person name="Tunlid A."/>
            <person name="Henrissat B."/>
            <person name="Grigoriev I.V."/>
            <person name="Hibbett D.S."/>
            <person name="Martin F."/>
        </authorList>
    </citation>
    <scope>NUCLEOTIDE SEQUENCE [LARGE SCALE GENOMIC DNA]</scope>
    <source>
        <strain evidence="3">Zn</strain>
    </source>
</reference>
<dbReference type="STRING" id="913774.A0A0C3CZS8"/>
<evidence type="ECO:0000259" key="1">
    <source>
        <dbReference type="PROSITE" id="PS51186"/>
    </source>
</evidence>
<accession>A0A0C3CZS8</accession>
<dbReference type="AlphaFoldDB" id="A0A0C3CZS8"/>
<gene>
    <name evidence="2" type="ORF">OIDMADRAFT_207212</name>
</gene>
<feature type="domain" description="N-acetyltransferase" evidence="1">
    <location>
        <begin position="6"/>
        <end position="172"/>
    </location>
</feature>
<evidence type="ECO:0000313" key="2">
    <source>
        <dbReference type="EMBL" id="KIM95137.1"/>
    </source>
</evidence>